<dbReference type="CDD" id="cd06267">
    <property type="entry name" value="PBP1_LacI_sugar_binding-like"/>
    <property type="match status" value="1"/>
</dbReference>
<dbReference type="EMBL" id="JADINH010000134">
    <property type="protein sequence ID" value="MBO8415999.1"/>
    <property type="molecule type" value="Genomic_DNA"/>
</dbReference>
<name>A0A9D9DAA9_9GAMM</name>
<dbReference type="SUPFAM" id="SSF47413">
    <property type="entry name" value="lambda repressor-like DNA-binding domains"/>
    <property type="match status" value="1"/>
</dbReference>
<dbReference type="InterPro" id="IPR000843">
    <property type="entry name" value="HTH_LacI"/>
</dbReference>
<accession>A0A9D9DAA9</accession>
<dbReference type="SUPFAM" id="SSF53822">
    <property type="entry name" value="Periplasmic binding protein-like I"/>
    <property type="match status" value="1"/>
</dbReference>
<evidence type="ECO:0000256" key="2">
    <source>
        <dbReference type="ARBA" id="ARBA00023015"/>
    </source>
</evidence>
<keyword evidence="1" id="KW-0678">Repressor</keyword>
<evidence type="ECO:0000259" key="6">
    <source>
        <dbReference type="PROSITE" id="PS50943"/>
    </source>
</evidence>
<dbReference type="PANTHER" id="PTHR30146:SF148">
    <property type="entry name" value="HTH-TYPE TRANSCRIPTIONAL REPRESSOR PURR-RELATED"/>
    <property type="match status" value="1"/>
</dbReference>
<dbReference type="Gene3D" id="1.10.260.40">
    <property type="entry name" value="lambda repressor-like DNA-binding domains"/>
    <property type="match status" value="1"/>
</dbReference>
<protein>
    <submittedName>
        <fullName evidence="7">LacI family DNA-binding transcriptional regulator</fullName>
    </submittedName>
</protein>
<feature type="domain" description="HTH lacI-type" evidence="5">
    <location>
        <begin position="2"/>
        <end position="56"/>
    </location>
</feature>
<evidence type="ECO:0000256" key="1">
    <source>
        <dbReference type="ARBA" id="ARBA00022491"/>
    </source>
</evidence>
<dbReference type="GO" id="GO:0000976">
    <property type="term" value="F:transcription cis-regulatory region binding"/>
    <property type="evidence" value="ECO:0007669"/>
    <property type="project" value="TreeGrafter"/>
</dbReference>
<evidence type="ECO:0000313" key="8">
    <source>
        <dbReference type="Proteomes" id="UP000823631"/>
    </source>
</evidence>
<feature type="domain" description="HTH cro/C1-type" evidence="6">
    <location>
        <begin position="2"/>
        <end position="46"/>
    </location>
</feature>
<evidence type="ECO:0000259" key="5">
    <source>
        <dbReference type="PROSITE" id="PS50932"/>
    </source>
</evidence>
<dbReference type="PANTHER" id="PTHR30146">
    <property type="entry name" value="LACI-RELATED TRANSCRIPTIONAL REPRESSOR"/>
    <property type="match status" value="1"/>
</dbReference>
<reference evidence="7" key="2">
    <citation type="journal article" date="2021" name="PeerJ">
        <title>Extensive microbial diversity within the chicken gut microbiome revealed by metagenomics and culture.</title>
        <authorList>
            <person name="Gilroy R."/>
            <person name="Ravi A."/>
            <person name="Getino M."/>
            <person name="Pursley I."/>
            <person name="Horton D.L."/>
            <person name="Alikhan N.F."/>
            <person name="Baker D."/>
            <person name="Gharbi K."/>
            <person name="Hall N."/>
            <person name="Watson M."/>
            <person name="Adriaenssens E.M."/>
            <person name="Foster-Nyarko E."/>
            <person name="Jarju S."/>
            <person name="Secka A."/>
            <person name="Antonio M."/>
            <person name="Oren A."/>
            <person name="Chaudhuri R.R."/>
            <person name="La Ragione R."/>
            <person name="Hildebrand F."/>
            <person name="Pallen M.J."/>
        </authorList>
    </citation>
    <scope>NUCLEOTIDE SEQUENCE</scope>
    <source>
        <strain evidence="7">17213</strain>
    </source>
</reference>
<reference evidence="7" key="1">
    <citation type="submission" date="2020-10" db="EMBL/GenBank/DDBJ databases">
        <authorList>
            <person name="Gilroy R."/>
        </authorList>
    </citation>
    <scope>NUCLEOTIDE SEQUENCE</scope>
    <source>
        <strain evidence="7">17213</strain>
    </source>
</reference>
<proteinExistence type="predicted"/>
<gene>
    <name evidence="7" type="ORF">IAB19_06440</name>
</gene>
<dbReference type="PROSITE" id="PS50943">
    <property type="entry name" value="HTH_CROC1"/>
    <property type="match status" value="1"/>
</dbReference>
<dbReference type="InterPro" id="IPR010982">
    <property type="entry name" value="Lambda_DNA-bd_dom_sf"/>
</dbReference>
<keyword evidence="3 7" id="KW-0238">DNA-binding</keyword>
<evidence type="ECO:0000256" key="3">
    <source>
        <dbReference type="ARBA" id="ARBA00023125"/>
    </source>
</evidence>
<dbReference type="InterPro" id="IPR028082">
    <property type="entry name" value="Peripla_BP_I"/>
</dbReference>
<dbReference type="Pfam" id="PF00356">
    <property type="entry name" value="LacI"/>
    <property type="match status" value="1"/>
</dbReference>
<dbReference type="AlphaFoldDB" id="A0A9D9DAA9"/>
<sequence>MISIKDIAKELEITPSTVSRALNGKKGVSKELAARILKKCEELGYKQNALAKSLITNKTDTIGIVIPDITSRYYSFVVKGVNTCLEDHGYSLILCNANRSADIEKRCLDLLLSRRVDGILIISLTANPEELIKLSERGIPIVQIDNVITPQLPAVINDNYRGACMLFEHMVQLGCRRIGCLMGRRNTWTSKDRLRAYRDVMAAHQIEVDESLIFQIDSTPEEGYRATPKLLEHSPDAIFAINDTTAMGVLRWCMDNQVKVPEEVRLAGFDDLDIASMIHVPLTTVHQRKTSLGSSAALELLQRIKNPDAAERIITLMPSLKVRQSCGEELETPPHPFTWPRVQ</sequence>
<organism evidence="7 8">
    <name type="scientific">Candidatus Avisuccinivibrio stercorigallinarum</name>
    <dbReference type="NCBI Taxonomy" id="2840704"/>
    <lineage>
        <taxon>Bacteria</taxon>
        <taxon>Pseudomonadati</taxon>
        <taxon>Pseudomonadota</taxon>
        <taxon>Gammaproteobacteria</taxon>
        <taxon>Aeromonadales</taxon>
        <taxon>Succinivibrionaceae</taxon>
        <taxon>Succinivibrionaceae incertae sedis</taxon>
        <taxon>Candidatus Avisuccinivibrio</taxon>
    </lineage>
</organism>
<dbReference type="CDD" id="cd01392">
    <property type="entry name" value="HTH_LacI"/>
    <property type="match status" value="1"/>
</dbReference>
<dbReference type="Proteomes" id="UP000823631">
    <property type="component" value="Unassembled WGS sequence"/>
</dbReference>
<evidence type="ECO:0000313" key="7">
    <source>
        <dbReference type="EMBL" id="MBO8415999.1"/>
    </source>
</evidence>
<dbReference type="GO" id="GO:0003700">
    <property type="term" value="F:DNA-binding transcription factor activity"/>
    <property type="evidence" value="ECO:0007669"/>
    <property type="project" value="TreeGrafter"/>
</dbReference>
<keyword evidence="2" id="KW-0805">Transcription regulation</keyword>
<evidence type="ECO:0000256" key="4">
    <source>
        <dbReference type="ARBA" id="ARBA00023163"/>
    </source>
</evidence>
<keyword evidence="4" id="KW-0804">Transcription</keyword>
<dbReference type="InterPro" id="IPR001387">
    <property type="entry name" value="Cro/C1-type_HTH"/>
</dbReference>
<dbReference type="Gene3D" id="3.40.50.2300">
    <property type="match status" value="2"/>
</dbReference>
<comment type="caution">
    <text evidence="7">The sequence shown here is derived from an EMBL/GenBank/DDBJ whole genome shotgun (WGS) entry which is preliminary data.</text>
</comment>
<dbReference type="InterPro" id="IPR001761">
    <property type="entry name" value="Peripla_BP/Lac1_sug-bd_dom"/>
</dbReference>
<dbReference type="SMART" id="SM00354">
    <property type="entry name" value="HTH_LACI"/>
    <property type="match status" value="1"/>
</dbReference>
<dbReference type="PROSITE" id="PS50932">
    <property type="entry name" value="HTH_LACI_2"/>
    <property type="match status" value="1"/>
</dbReference>
<dbReference type="Pfam" id="PF00532">
    <property type="entry name" value="Peripla_BP_1"/>
    <property type="match status" value="1"/>
</dbReference>